<dbReference type="EMBL" id="VFNV01000001">
    <property type="protein sequence ID" value="TQK75434.1"/>
    <property type="molecule type" value="Genomic_DNA"/>
</dbReference>
<dbReference type="NCBIfam" id="TIGR03544">
    <property type="entry name" value="DivI1A_domain"/>
    <property type="match status" value="2"/>
</dbReference>
<dbReference type="Proteomes" id="UP000316181">
    <property type="component" value="Unassembled WGS sequence"/>
</dbReference>
<reference evidence="1 2" key="1">
    <citation type="submission" date="2019-06" db="EMBL/GenBank/DDBJ databases">
        <title>Sequencing the genomes of 1000 actinobacteria strains.</title>
        <authorList>
            <person name="Klenk H.-P."/>
        </authorList>
    </citation>
    <scope>NUCLEOTIDE SEQUENCE [LARGE SCALE GENOMIC DNA]</scope>
    <source>
        <strain evidence="1 2">DSM 10596</strain>
    </source>
</reference>
<keyword evidence="2" id="KW-1185">Reference proteome</keyword>
<name>A0A542SLB9_9MICO</name>
<dbReference type="InterPro" id="IPR019932">
    <property type="entry name" value="CHP03543"/>
</dbReference>
<protein>
    <submittedName>
        <fullName evidence="1">DivIVA domain-containing protein</fullName>
    </submittedName>
</protein>
<sequence length="181" mass="20051">MTAFKKVRLFAYGYDPEEVDDFFDLARATYEGQPGAELSVDEIQRASFDLVHRGYQCPAVDAALDRLAAAMVAKDRAEIAATRGQAEWNAQLAAQATTLYGRLTRPRGERFKPGSGGYSYDTAQVDDVLDRLTAFFDNGVPLTARDIQQAVFRRRRGKKGYDEASVDAFMRRAARVLLGAA</sequence>
<dbReference type="InterPro" id="IPR019933">
    <property type="entry name" value="DivIVA_domain"/>
</dbReference>
<accession>A0A542SLB9</accession>
<proteinExistence type="predicted"/>
<dbReference type="Gene3D" id="6.10.250.660">
    <property type="match status" value="1"/>
</dbReference>
<evidence type="ECO:0000313" key="2">
    <source>
        <dbReference type="Proteomes" id="UP000316181"/>
    </source>
</evidence>
<dbReference type="AlphaFoldDB" id="A0A542SLB9"/>
<comment type="caution">
    <text evidence="1">The sequence shown here is derived from an EMBL/GenBank/DDBJ whole genome shotgun (WGS) entry which is preliminary data.</text>
</comment>
<dbReference type="OrthoDB" id="3480096at2"/>
<organism evidence="1 2">
    <name type="scientific">Rarobacter incanus</name>
    <dbReference type="NCBI Taxonomy" id="153494"/>
    <lineage>
        <taxon>Bacteria</taxon>
        <taxon>Bacillati</taxon>
        <taxon>Actinomycetota</taxon>
        <taxon>Actinomycetes</taxon>
        <taxon>Micrococcales</taxon>
        <taxon>Rarobacteraceae</taxon>
        <taxon>Rarobacter</taxon>
    </lineage>
</organism>
<dbReference type="NCBIfam" id="TIGR03543">
    <property type="entry name" value="divI1A_rptt_fam"/>
    <property type="match status" value="1"/>
</dbReference>
<dbReference type="RefSeq" id="WP_142110845.1">
    <property type="nucleotide sequence ID" value="NZ_BAAATB010000005.1"/>
</dbReference>
<gene>
    <name evidence="1" type="ORF">FB389_0060</name>
</gene>
<evidence type="ECO:0000313" key="1">
    <source>
        <dbReference type="EMBL" id="TQK75434.1"/>
    </source>
</evidence>